<dbReference type="AlphaFoldDB" id="A0A0C3PYT7"/>
<protein>
    <submittedName>
        <fullName evidence="2">Uncharacterized protein</fullName>
    </submittedName>
</protein>
<evidence type="ECO:0000256" key="1">
    <source>
        <dbReference type="SAM" id="MobiDB-lite"/>
    </source>
</evidence>
<dbReference type="InParanoid" id="A0A0C3PYT7"/>
<reference evidence="2 3" key="1">
    <citation type="submission" date="2014-04" db="EMBL/GenBank/DDBJ databases">
        <authorList>
            <consortium name="DOE Joint Genome Institute"/>
            <person name="Kuo A."/>
            <person name="Kohler A."/>
            <person name="Costa M.D."/>
            <person name="Nagy L.G."/>
            <person name="Floudas D."/>
            <person name="Copeland A."/>
            <person name="Barry K.W."/>
            <person name="Cichocki N."/>
            <person name="Veneault-Fourrey C."/>
            <person name="LaButti K."/>
            <person name="Lindquist E.A."/>
            <person name="Lipzen A."/>
            <person name="Lundell T."/>
            <person name="Morin E."/>
            <person name="Murat C."/>
            <person name="Sun H."/>
            <person name="Tunlid A."/>
            <person name="Henrissat B."/>
            <person name="Grigoriev I.V."/>
            <person name="Hibbett D.S."/>
            <person name="Martin F."/>
            <person name="Nordberg H.P."/>
            <person name="Cantor M.N."/>
            <person name="Hua S.X."/>
        </authorList>
    </citation>
    <scope>NUCLEOTIDE SEQUENCE [LARGE SCALE GENOMIC DNA]</scope>
    <source>
        <strain evidence="2 3">Marx 270</strain>
    </source>
</reference>
<feature type="non-terminal residue" evidence="2">
    <location>
        <position position="1"/>
    </location>
</feature>
<reference evidence="3" key="2">
    <citation type="submission" date="2015-01" db="EMBL/GenBank/DDBJ databases">
        <title>Evolutionary Origins and Diversification of the Mycorrhizal Mutualists.</title>
        <authorList>
            <consortium name="DOE Joint Genome Institute"/>
            <consortium name="Mycorrhizal Genomics Consortium"/>
            <person name="Kohler A."/>
            <person name="Kuo A."/>
            <person name="Nagy L.G."/>
            <person name="Floudas D."/>
            <person name="Copeland A."/>
            <person name="Barry K.W."/>
            <person name="Cichocki N."/>
            <person name="Veneault-Fourrey C."/>
            <person name="LaButti K."/>
            <person name="Lindquist E.A."/>
            <person name="Lipzen A."/>
            <person name="Lundell T."/>
            <person name="Morin E."/>
            <person name="Murat C."/>
            <person name="Riley R."/>
            <person name="Ohm R."/>
            <person name="Sun H."/>
            <person name="Tunlid A."/>
            <person name="Henrissat B."/>
            <person name="Grigoriev I.V."/>
            <person name="Hibbett D.S."/>
            <person name="Martin F."/>
        </authorList>
    </citation>
    <scope>NUCLEOTIDE SEQUENCE [LARGE SCALE GENOMIC DNA]</scope>
    <source>
        <strain evidence="3">Marx 270</strain>
    </source>
</reference>
<name>A0A0C3PYT7_PISTI</name>
<dbReference type="OrthoDB" id="3054702at2759"/>
<gene>
    <name evidence="2" type="ORF">M404DRAFT_118815</name>
</gene>
<accession>A0A0C3PYT7</accession>
<evidence type="ECO:0000313" key="2">
    <source>
        <dbReference type="EMBL" id="KIO14871.1"/>
    </source>
</evidence>
<dbReference type="HOGENOM" id="CLU_035202_0_0_1"/>
<dbReference type="Proteomes" id="UP000054217">
    <property type="component" value="Unassembled WGS sequence"/>
</dbReference>
<dbReference type="EMBL" id="KN831944">
    <property type="protein sequence ID" value="KIO14871.1"/>
    <property type="molecule type" value="Genomic_DNA"/>
</dbReference>
<keyword evidence="3" id="KW-1185">Reference proteome</keyword>
<feature type="region of interest" description="Disordered" evidence="1">
    <location>
        <begin position="284"/>
        <end position="307"/>
    </location>
</feature>
<proteinExistence type="predicted"/>
<sequence>IERQLVRSQQLHTCSRATCLRVTRDGLVCKQRAPWPLSGDDYVDKRGNWGPQRMHGYINAYCPALLTMMWCNNDLKINTNGVDTKDVAFYITAYATKKQKKSHNLSALMASALPYHINNPKYDDVCECNHLLIYRCINVINREAELSGPQVMSYLMGYGDTFTSHNYVALYTGPLFSTIKELYPKFLKASTDRSAKLSPVWHDGMHTGICHDDICSNGDDNNDVVTLLCSRRGELYTCTQMQDYLQCGAELDNLLLLAFVCDTWEEQYTATDVNCNQRTSPTKGWPAHKHTPYHDDHPKAQSHRSKGHNTLPQIVGPWLPCHDDSSTYDFYCMCMLALLKPWRIGASLKSSDKGWSEAFERLEASNTPWETHVLAGLQYYYDSKTASKTASIPGKAQQHHLLVGDHQLADIVDDSFEDRSETEDWTASLSETDLATFKRNQLSA</sequence>
<dbReference type="STRING" id="870435.A0A0C3PYT7"/>
<organism evidence="2 3">
    <name type="scientific">Pisolithus tinctorius Marx 270</name>
    <dbReference type="NCBI Taxonomy" id="870435"/>
    <lineage>
        <taxon>Eukaryota</taxon>
        <taxon>Fungi</taxon>
        <taxon>Dikarya</taxon>
        <taxon>Basidiomycota</taxon>
        <taxon>Agaricomycotina</taxon>
        <taxon>Agaricomycetes</taxon>
        <taxon>Agaricomycetidae</taxon>
        <taxon>Boletales</taxon>
        <taxon>Sclerodermatineae</taxon>
        <taxon>Pisolithaceae</taxon>
        <taxon>Pisolithus</taxon>
    </lineage>
</organism>
<evidence type="ECO:0000313" key="3">
    <source>
        <dbReference type="Proteomes" id="UP000054217"/>
    </source>
</evidence>